<dbReference type="EMBL" id="SJJZ01000006">
    <property type="protein sequence ID" value="TCC01551.1"/>
    <property type="molecule type" value="Genomic_DNA"/>
</dbReference>
<feature type="domain" description="HTH tetR-type" evidence="6">
    <location>
        <begin position="20"/>
        <end position="80"/>
    </location>
</feature>
<dbReference type="InterPro" id="IPR009057">
    <property type="entry name" value="Homeodomain-like_sf"/>
</dbReference>
<dbReference type="SUPFAM" id="SSF46689">
    <property type="entry name" value="Homeodomain-like"/>
    <property type="match status" value="1"/>
</dbReference>
<accession>A0A4R0GUU7</accession>
<name>A0A4R0GUU7_9ACTN</name>
<dbReference type="GO" id="GO:0003700">
    <property type="term" value="F:DNA-binding transcription factor activity"/>
    <property type="evidence" value="ECO:0007669"/>
    <property type="project" value="TreeGrafter"/>
</dbReference>
<comment type="caution">
    <text evidence="7">The sequence shown here is derived from an EMBL/GenBank/DDBJ whole genome shotgun (WGS) entry which is preliminary data.</text>
</comment>
<gene>
    <name evidence="7" type="ORF">E0H45_39275</name>
</gene>
<dbReference type="OrthoDB" id="3173376at2"/>
<dbReference type="SUPFAM" id="SSF48498">
    <property type="entry name" value="Tetracyclin repressor-like, C-terminal domain"/>
    <property type="match status" value="1"/>
</dbReference>
<evidence type="ECO:0000256" key="2">
    <source>
        <dbReference type="ARBA" id="ARBA00023125"/>
    </source>
</evidence>
<dbReference type="InterPro" id="IPR050109">
    <property type="entry name" value="HTH-type_TetR-like_transc_reg"/>
</dbReference>
<dbReference type="GO" id="GO:0000976">
    <property type="term" value="F:transcription cis-regulatory region binding"/>
    <property type="evidence" value="ECO:0007669"/>
    <property type="project" value="TreeGrafter"/>
</dbReference>
<reference evidence="7 8" key="1">
    <citation type="submission" date="2019-02" db="EMBL/GenBank/DDBJ databases">
        <title>Kribbella capetownensis sp. nov. and Kribbella speibonae sp. nov., isolated from soil.</title>
        <authorList>
            <person name="Curtis S.M."/>
            <person name="Norton I."/>
            <person name="Everest G.J."/>
            <person name="Meyers P.R."/>
        </authorList>
    </citation>
    <scope>NUCLEOTIDE SEQUENCE [LARGE SCALE GENOMIC DNA]</scope>
    <source>
        <strain evidence="7 8">KCTC 29219</strain>
    </source>
</reference>
<evidence type="ECO:0000256" key="5">
    <source>
        <dbReference type="SAM" id="MobiDB-lite"/>
    </source>
</evidence>
<keyword evidence="2 4" id="KW-0238">DNA-binding</keyword>
<evidence type="ECO:0000256" key="1">
    <source>
        <dbReference type="ARBA" id="ARBA00023015"/>
    </source>
</evidence>
<keyword evidence="3" id="KW-0804">Transcription</keyword>
<evidence type="ECO:0000313" key="7">
    <source>
        <dbReference type="EMBL" id="TCC01551.1"/>
    </source>
</evidence>
<dbReference type="PANTHER" id="PTHR30055:SF234">
    <property type="entry name" value="HTH-TYPE TRANSCRIPTIONAL REGULATOR BETI"/>
    <property type="match status" value="1"/>
</dbReference>
<feature type="DNA-binding region" description="H-T-H motif" evidence="4">
    <location>
        <begin position="43"/>
        <end position="62"/>
    </location>
</feature>
<evidence type="ECO:0000313" key="8">
    <source>
        <dbReference type="Proteomes" id="UP000292346"/>
    </source>
</evidence>
<dbReference type="InterPro" id="IPR036271">
    <property type="entry name" value="Tet_transcr_reg_TetR-rel_C_sf"/>
</dbReference>
<organism evidence="7 8">
    <name type="scientific">Kribbella soli</name>
    <dbReference type="NCBI Taxonomy" id="1124743"/>
    <lineage>
        <taxon>Bacteria</taxon>
        <taxon>Bacillati</taxon>
        <taxon>Actinomycetota</taxon>
        <taxon>Actinomycetes</taxon>
        <taxon>Propionibacteriales</taxon>
        <taxon>Kribbellaceae</taxon>
        <taxon>Kribbella</taxon>
    </lineage>
</organism>
<evidence type="ECO:0000256" key="3">
    <source>
        <dbReference type="ARBA" id="ARBA00023163"/>
    </source>
</evidence>
<feature type="compositionally biased region" description="Low complexity" evidence="5">
    <location>
        <begin position="1"/>
        <end position="11"/>
    </location>
</feature>
<dbReference type="PROSITE" id="PS50977">
    <property type="entry name" value="HTH_TETR_2"/>
    <property type="match status" value="1"/>
</dbReference>
<keyword evidence="1" id="KW-0805">Transcription regulation</keyword>
<sequence length="219" mass="23606">MDNGEAAPDQAPRSRRRPRGDVRAGLIAAGVELARSGGPEAVVLREATRIVGVVPNAAYRHFADRDELLAEVCTAAMNELADRMTADLTRIRGKRGNPDAARRRLGAIGSAYLRFAQEEPGLFATAFAVPRRHSYADRDGATDGSIRSTPLGLLRAALDELVEAGVLDPQRRDGIEYPIWSAVHGTAELTGQGPLRDAPDAELRRIEALTLTFISNSLT</sequence>
<dbReference type="InterPro" id="IPR001647">
    <property type="entry name" value="HTH_TetR"/>
</dbReference>
<protein>
    <submittedName>
        <fullName evidence="7">TetR/AcrR family transcriptional regulator</fullName>
    </submittedName>
</protein>
<dbReference type="Pfam" id="PF13305">
    <property type="entry name" value="TetR_C_33"/>
    <property type="match status" value="1"/>
</dbReference>
<evidence type="ECO:0000259" key="6">
    <source>
        <dbReference type="PROSITE" id="PS50977"/>
    </source>
</evidence>
<dbReference type="InterPro" id="IPR025996">
    <property type="entry name" value="MT1864/Rv1816-like_C"/>
</dbReference>
<keyword evidence="8" id="KW-1185">Reference proteome</keyword>
<proteinExistence type="predicted"/>
<dbReference type="PANTHER" id="PTHR30055">
    <property type="entry name" value="HTH-TYPE TRANSCRIPTIONAL REGULATOR RUTR"/>
    <property type="match status" value="1"/>
</dbReference>
<dbReference type="AlphaFoldDB" id="A0A4R0GUU7"/>
<feature type="region of interest" description="Disordered" evidence="5">
    <location>
        <begin position="1"/>
        <end position="21"/>
    </location>
</feature>
<evidence type="ECO:0000256" key="4">
    <source>
        <dbReference type="PROSITE-ProRule" id="PRU00335"/>
    </source>
</evidence>
<dbReference type="Proteomes" id="UP000292346">
    <property type="component" value="Unassembled WGS sequence"/>
</dbReference>
<dbReference type="Gene3D" id="1.10.357.10">
    <property type="entry name" value="Tetracycline Repressor, domain 2"/>
    <property type="match status" value="1"/>
</dbReference>